<evidence type="ECO:0000313" key="7">
    <source>
        <dbReference type="EMBL" id="MDC8755730.1"/>
    </source>
</evidence>
<evidence type="ECO:0000313" key="8">
    <source>
        <dbReference type="Proteomes" id="UP001216558"/>
    </source>
</evidence>
<feature type="transmembrane region" description="Helical" evidence="6">
    <location>
        <begin position="328"/>
        <end position="348"/>
    </location>
</feature>
<dbReference type="PANTHER" id="PTHR30569:SF0">
    <property type="entry name" value="CYTOSINE PERMEASE"/>
    <property type="match status" value="1"/>
</dbReference>
<reference evidence="7 8" key="1">
    <citation type="submission" date="2022-10" db="EMBL/GenBank/DDBJ databases">
        <title>Erythrobacter sp. sf7 Genome sequencing.</title>
        <authorList>
            <person name="Park S."/>
        </authorList>
    </citation>
    <scope>NUCLEOTIDE SEQUENCE [LARGE SCALE GENOMIC DNA]</scope>
    <source>
        <strain evidence="8">sf7</strain>
    </source>
</reference>
<dbReference type="Gene3D" id="1.10.4160.10">
    <property type="entry name" value="Hydantoin permease"/>
    <property type="match status" value="1"/>
</dbReference>
<feature type="transmembrane region" description="Helical" evidence="6">
    <location>
        <begin position="360"/>
        <end position="381"/>
    </location>
</feature>
<evidence type="ECO:0000256" key="4">
    <source>
        <dbReference type="ARBA" id="ARBA00022989"/>
    </source>
</evidence>
<feature type="transmembrane region" description="Helical" evidence="6">
    <location>
        <begin position="249"/>
        <end position="273"/>
    </location>
</feature>
<gene>
    <name evidence="7" type="ORF">OIK40_13855</name>
</gene>
<dbReference type="Pfam" id="PF02133">
    <property type="entry name" value="Transp_cyt_pur"/>
    <property type="match status" value="1"/>
</dbReference>
<comment type="caution">
    <text evidence="7">The sequence shown here is derived from an EMBL/GenBank/DDBJ whole genome shotgun (WGS) entry which is preliminary data.</text>
</comment>
<name>A0ABT5JTJ6_9SPHN</name>
<feature type="transmembrane region" description="Helical" evidence="6">
    <location>
        <begin position="436"/>
        <end position="456"/>
    </location>
</feature>
<protein>
    <submittedName>
        <fullName evidence="7">Cytosine permease</fullName>
    </submittedName>
</protein>
<evidence type="ECO:0000256" key="1">
    <source>
        <dbReference type="ARBA" id="ARBA00004141"/>
    </source>
</evidence>
<comment type="similarity">
    <text evidence="2">Belongs to the purine-cytosine permease (2.A.39) family.</text>
</comment>
<feature type="transmembrane region" description="Helical" evidence="6">
    <location>
        <begin position="402"/>
        <end position="424"/>
    </location>
</feature>
<feature type="transmembrane region" description="Helical" evidence="6">
    <location>
        <begin position="103"/>
        <end position="123"/>
    </location>
</feature>
<feature type="transmembrane region" description="Helical" evidence="6">
    <location>
        <begin position="285"/>
        <end position="307"/>
    </location>
</feature>
<dbReference type="Proteomes" id="UP001216558">
    <property type="component" value="Unassembled WGS sequence"/>
</dbReference>
<dbReference type="EMBL" id="JAQQXQ010000013">
    <property type="protein sequence ID" value="MDC8755730.1"/>
    <property type="molecule type" value="Genomic_DNA"/>
</dbReference>
<dbReference type="RefSeq" id="WP_273678940.1">
    <property type="nucleotide sequence ID" value="NZ_JAQQXQ010000013.1"/>
</dbReference>
<feature type="transmembrane region" description="Helical" evidence="6">
    <location>
        <begin position="30"/>
        <end position="53"/>
    </location>
</feature>
<proteinExistence type="inferred from homology"/>
<dbReference type="PANTHER" id="PTHR30569">
    <property type="entry name" value="CYTOSINE TRANSPORTER CODB"/>
    <property type="match status" value="1"/>
</dbReference>
<dbReference type="InterPro" id="IPR001248">
    <property type="entry name" value="Pur-cyt_permease"/>
</dbReference>
<feature type="transmembrane region" description="Helical" evidence="6">
    <location>
        <begin position="175"/>
        <end position="196"/>
    </location>
</feature>
<sequence length="486" mass="50978">MADNPQIEGALAETLPLLPEERSWSFRDMLAVKGGLAIATWGFLAGGATGQLVGFVDGMMALFFGTALGLGLLFFGLLLPVYRTGSESFVFMRSAFGPSGTSLLAVVLVVGIVPFNSAILSIMAGDATREVLIGLDFLAPGTAWPVAKATALGVLGLSCLLAARGSDTLRRFNLVVVPLLVLLSGGLLIAVLWQSGWQAVFSAQPPALPFDRATRLMLATELNIVVTISWFGLAGNIMRYGSSARGAMWGTWIGLVPVSLLPALAGLASSLVLGSPDPAQWMTPLVGPVIGLAMLLVLIFANISSLTGMLQGNVPTIVQNFGSRARRLGFAGNVTMLGIGAGLILLLASDALYARFYTMVAFSGAVLAPTTGILLADWLVLRRTTVDIRALHHPAPGSAYGFIAGFNPAAMIALLAGFVTYLALLEPVSQTPAAGFRYLSASLPSMWLAFVVHLALSRLITIPRRLGGYSSLPDAKTVTHDIEPAE</sequence>
<accession>A0ABT5JTJ6</accession>
<evidence type="ECO:0000256" key="2">
    <source>
        <dbReference type="ARBA" id="ARBA00008974"/>
    </source>
</evidence>
<evidence type="ECO:0000256" key="5">
    <source>
        <dbReference type="ARBA" id="ARBA00023136"/>
    </source>
</evidence>
<evidence type="ECO:0000256" key="3">
    <source>
        <dbReference type="ARBA" id="ARBA00022692"/>
    </source>
</evidence>
<feature type="transmembrane region" description="Helical" evidence="6">
    <location>
        <begin position="216"/>
        <end position="237"/>
    </location>
</feature>
<feature type="transmembrane region" description="Helical" evidence="6">
    <location>
        <begin position="143"/>
        <end position="163"/>
    </location>
</feature>
<keyword evidence="8" id="KW-1185">Reference proteome</keyword>
<dbReference type="InterPro" id="IPR030191">
    <property type="entry name" value="CodB"/>
</dbReference>
<feature type="transmembrane region" description="Helical" evidence="6">
    <location>
        <begin position="59"/>
        <end position="82"/>
    </location>
</feature>
<keyword evidence="5 6" id="KW-0472">Membrane</keyword>
<evidence type="ECO:0000256" key="6">
    <source>
        <dbReference type="SAM" id="Phobius"/>
    </source>
</evidence>
<comment type="subcellular location">
    <subcellularLocation>
        <location evidence="1">Membrane</location>
        <topology evidence="1">Multi-pass membrane protein</topology>
    </subcellularLocation>
</comment>
<organism evidence="7 8">
    <name type="scientific">Erythrobacter fulvus</name>
    <dbReference type="NCBI Taxonomy" id="2987523"/>
    <lineage>
        <taxon>Bacteria</taxon>
        <taxon>Pseudomonadati</taxon>
        <taxon>Pseudomonadota</taxon>
        <taxon>Alphaproteobacteria</taxon>
        <taxon>Sphingomonadales</taxon>
        <taxon>Erythrobacteraceae</taxon>
        <taxon>Erythrobacter/Porphyrobacter group</taxon>
        <taxon>Erythrobacter</taxon>
    </lineage>
</organism>
<keyword evidence="4 6" id="KW-1133">Transmembrane helix</keyword>
<keyword evidence="3 6" id="KW-0812">Transmembrane</keyword>